<evidence type="ECO:0000256" key="1">
    <source>
        <dbReference type="SAM" id="MobiDB-lite"/>
    </source>
</evidence>
<feature type="region of interest" description="Disordered" evidence="1">
    <location>
        <begin position="210"/>
        <end position="239"/>
    </location>
</feature>
<feature type="region of interest" description="Disordered" evidence="1">
    <location>
        <begin position="117"/>
        <end position="142"/>
    </location>
</feature>
<feature type="compositionally biased region" description="Polar residues" evidence="1">
    <location>
        <begin position="713"/>
        <end position="744"/>
    </location>
</feature>
<gene>
    <name evidence="2" type="ORF">EMPS_11160</name>
</gene>
<protein>
    <submittedName>
        <fullName evidence="2">Uncharacterized protein</fullName>
    </submittedName>
</protein>
<feature type="region of interest" description="Disordered" evidence="1">
    <location>
        <begin position="635"/>
        <end position="745"/>
    </location>
</feature>
<feature type="compositionally biased region" description="Polar residues" evidence="1">
    <location>
        <begin position="801"/>
        <end position="811"/>
    </location>
</feature>
<feature type="compositionally biased region" description="Polar residues" evidence="1">
    <location>
        <begin position="340"/>
        <end position="355"/>
    </location>
</feature>
<reference evidence="2" key="2">
    <citation type="journal article" date="2022" name="Microbiol. Resour. Announc.">
        <title>Whole-Genome Sequence of Entomortierella parvispora E1425, a Mucoromycotan Fungus Associated with Burkholderiaceae-Related Endosymbiotic Bacteria.</title>
        <authorList>
            <person name="Herlambang A."/>
            <person name="Guo Y."/>
            <person name="Takashima Y."/>
            <person name="Narisawa K."/>
            <person name="Ohta H."/>
            <person name="Nishizawa T."/>
        </authorList>
    </citation>
    <scope>NUCLEOTIDE SEQUENCE</scope>
    <source>
        <strain evidence="2">E1425</strain>
    </source>
</reference>
<proteinExistence type="predicted"/>
<sequence length="853" mass="94455">MGQNQSVEEPYHKRHYNETNRQIQRQNSLSLSTTNLLLNRDLKRNGTVHNNSSANLTLAGIANAVASIPAGGPRSSSTIASTPVSAPIQSPLEGEGPKPFIRLLPIHTEPVYFDESDSDQDYEYEEGDAIEEEEDEVDSDTEALEKARRLQPSPSFLDGAMNVNSRLARSDSYEHHTRDRLDFERAQNEEQEDLSYLSPVSGARRAFKNTKGTHTGKAHGTLSGQEPGQNSDHPHYFDGENIAEAEPYDEIFVKRYQLHDPPVAKKPVKTEKAPGAVAGEQESTSTAQALPQSTSISSILAHSLGPIREEEDDIDNERAGQHEGTSKHKAVMSSDKEISRTGQMDSQPLQEGNVHTSVRDNVTQPKEQQERVTSPIYEDMVKSELDKRIQDAVLQVERKLSERVQRLEIQTGAVPAAQGNESQRSHHLQGSLALRKEMLSNVSQRVGDLDSRVDQMESMVSYKLVDIESKVQELDGEQQAIATEMDQVELLNQGKELQRYQPAVENALFNQSYPPVVVDNASITELRQELQAFGMRYHELNDGLLTDLMVQLREAKLMLFETVDETDQRLGKRVDRIEAEMHAKLLYDIELRIQERVRAMEQTSSRLATCFDKMEGRLGALETVLASKRPRPESIYYQRPLSTSSSEEETQNRRPYQRNLDSSPETPLPWPSSNPSGTVHNHNFGVSTAASSSSSSLSALQGTSRIAVRRPSRITTDSTVNGTRPHGSTNWTSGPHSAGPGNTRNLERAMTFDNMQSSSSMSSYSQSLPGGQQNNYIHSASPQKSSASQTTLIGFKGALKSTGTPIPSPTSAGPKPAKNIRRPSSYKELLHFWKAGGSTPDLLQTLPSSSQNP</sequence>
<dbReference type="AlphaFoldDB" id="A0A9P3HLI8"/>
<feature type="compositionally biased region" description="Low complexity" evidence="1">
    <location>
        <begin position="687"/>
        <end position="700"/>
    </location>
</feature>
<feature type="compositionally biased region" description="Polar residues" evidence="1">
    <location>
        <begin position="222"/>
        <end position="231"/>
    </location>
</feature>
<feature type="compositionally biased region" description="Polar residues" evidence="1">
    <location>
        <begin position="281"/>
        <end position="296"/>
    </location>
</feature>
<name>A0A9P3HLI8_9FUNG</name>
<feature type="region of interest" description="Disordered" evidence="1">
    <location>
        <begin position="263"/>
        <end position="296"/>
    </location>
</feature>
<comment type="caution">
    <text evidence="2">The sequence shown here is derived from an EMBL/GenBank/DDBJ whole genome shotgun (WGS) entry which is preliminary data.</text>
</comment>
<feature type="compositionally biased region" description="Polar residues" evidence="1">
    <location>
        <begin position="673"/>
        <end position="686"/>
    </location>
</feature>
<organism evidence="2 3">
    <name type="scientific">Entomortierella parvispora</name>
    <dbReference type="NCBI Taxonomy" id="205924"/>
    <lineage>
        <taxon>Eukaryota</taxon>
        <taxon>Fungi</taxon>
        <taxon>Fungi incertae sedis</taxon>
        <taxon>Mucoromycota</taxon>
        <taxon>Mortierellomycotina</taxon>
        <taxon>Mortierellomycetes</taxon>
        <taxon>Mortierellales</taxon>
        <taxon>Mortierellaceae</taxon>
        <taxon>Entomortierella</taxon>
    </lineage>
</organism>
<feature type="region of interest" description="Disordered" evidence="1">
    <location>
        <begin position="1"/>
        <end position="28"/>
    </location>
</feature>
<keyword evidence="3" id="KW-1185">Reference proteome</keyword>
<feature type="compositionally biased region" description="Low complexity" evidence="1">
    <location>
        <begin position="210"/>
        <end position="221"/>
    </location>
</feature>
<feature type="region of interest" description="Disordered" evidence="1">
    <location>
        <begin position="798"/>
        <end position="823"/>
    </location>
</feature>
<dbReference type="Proteomes" id="UP000827284">
    <property type="component" value="Unassembled WGS sequence"/>
</dbReference>
<feature type="compositionally biased region" description="Basic and acidic residues" evidence="1">
    <location>
        <begin position="317"/>
        <end position="326"/>
    </location>
</feature>
<dbReference type="OrthoDB" id="2446962at2759"/>
<accession>A0A9P3HLI8</accession>
<evidence type="ECO:0000313" key="2">
    <source>
        <dbReference type="EMBL" id="GJJ78801.1"/>
    </source>
</evidence>
<dbReference type="EMBL" id="BQFW01000015">
    <property type="protein sequence ID" value="GJJ78801.1"/>
    <property type="molecule type" value="Genomic_DNA"/>
</dbReference>
<evidence type="ECO:0000313" key="3">
    <source>
        <dbReference type="Proteomes" id="UP000827284"/>
    </source>
</evidence>
<feature type="region of interest" description="Disordered" evidence="1">
    <location>
        <begin position="317"/>
        <end position="355"/>
    </location>
</feature>
<reference evidence="2" key="1">
    <citation type="submission" date="2021-11" db="EMBL/GenBank/DDBJ databases">
        <authorList>
            <person name="Herlambang A."/>
            <person name="Guo Y."/>
            <person name="Takashima Y."/>
            <person name="Nishizawa T."/>
        </authorList>
    </citation>
    <scope>NUCLEOTIDE SEQUENCE</scope>
    <source>
        <strain evidence="2">E1425</strain>
    </source>
</reference>